<reference evidence="1 2" key="1">
    <citation type="submission" date="2018-05" db="EMBL/GenBank/DDBJ databases">
        <title>Genomic Encyclopedia of Type Strains, Phase III (KMG-III): the genomes of soil and plant-associated and newly described type strains.</title>
        <authorList>
            <person name="Whitman W."/>
        </authorList>
    </citation>
    <scope>NUCLEOTIDE SEQUENCE [LARGE SCALE GENOMIC DNA]</scope>
    <source>
        <strain evidence="1 2">CECT 5696</strain>
    </source>
</reference>
<dbReference type="Proteomes" id="UP000246635">
    <property type="component" value="Unassembled WGS sequence"/>
</dbReference>
<evidence type="ECO:0000313" key="1">
    <source>
        <dbReference type="EMBL" id="PWV95869.1"/>
    </source>
</evidence>
<dbReference type="OrthoDB" id="2628347at2"/>
<dbReference type="AlphaFoldDB" id="A0A2V2YR97"/>
<name>A0A2V2YR97_9BACL</name>
<organism evidence="1 2">
    <name type="scientific">Paenibacillus cellulosilyticus</name>
    <dbReference type="NCBI Taxonomy" id="375489"/>
    <lineage>
        <taxon>Bacteria</taxon>
        <taxon>Bacillati</taxon>
        <taxon>Bacillota</taxon>
        <taxon>Bacilli</taxon>
        <taxon>Bacillales</taxon>
        <taxon>Paenibacillaceae</taxon>
        <taxon>Paenibacillus</taxon>
    </lineage>
</organism>
<dbReference type="EMBL" id="QGTQ01000024">
    <property type="protein sequence ID" value="PWV95869.1"/>
    <property type="molecule type" value="Genomic_DNA"/>
</dbReference>
<comment type="caution">
    <text evidence="1">The sequence shown here is derived from an EMBL/GenBank/DDBJ whole genome shotgun (WGS) entry which is preliminary data.</text>
</comment>
<accession>A0A2V2YR97</accession>
<gene>
    <name evidence="1" type="ORF">DFQ01_12442</name>
</gene>
<dbReference type="RefSeq" id="WP_146216915.1">
    <property type="nucleotide sequence ID" value="NZ_CP054613.1"/>
</dbReference>
<sequence length="260" mass="27953">MPCSCNQPKVQQTVYYDPRSLQMPMPGQGGMMPMPMPGQGGMMPMPMPGQGGMMPMPMPGQGGMMPMPMPGQGGMMPMPMPGQGGMMPMPMPGQGGMTPMPMPGQGGVAPLPFPVPGQGGPVPFSVPGQGAVPAQLSQANLPNVLAQYPRPVGQPPADMLFLFNTLRRNPQMLQTFIRQRPQTLQQGVQFAQTGAMGPRDAEDDVRLLPGFCYNRWSLIFTSNNVFLMFPVANILGFVIGWCHPLSPCLIPNFTILFAFC</sequence>
<proteinExistence type="predicted"/>
<protein>
    <submittedName>
        <fullName evidence="1">Uncharacterized protein</fullName>
    </submittedName>
</protein>
<evidence type="ECO:0000313" key="2">
    <source>
        <dbReference type="Proteomes" id="UP000246635"/>
    </source>
</evidence>
<keyword evidence="2" id="KW-1185">Reference proteome</keyword>